<accession>A0A195BB41</accession>
<organism evidence="2 3">
    <name type="scientific">Atta colombica</name>
    <dbReference type="NCBI Taxonomy" id="520822"/>
    <lineage>
        <taxon>Eukaryota</taxon>
        <taxon>Metazoa</taxon>
        <taxon>Ecdysozoa</taxon>
        <taxon>Arthropoda</taxon>
        <taxon>Hexapoda</taxon>
        <taxon>Insecta</taxon>
        <taxon>Pterygota</taxon>
        <taxon>Neoptera</taxon>
        <taxon>Endopterygota</taxon>
        <taxon>Hymenoptera</taxon>
        <taxon>Apocrita</taxon>
        <taxon>Aculeata</taxon>
        <taxon>Formicoidea</taxon>
        <taxon>Formicidae</taxon>
        <taxon>Myrmicinae</taxon>
        <taxon>Atta</taxon>
    </lineage>
</organism>
<sequence>MSLKESRFCENGEPFLFLVTDFGRIVRSRHEQERAVPRQTTIVTPQNRTPAIPRKEKSIFIVNFKCSSALNSVVARAELMSPHGGPATKCNAPLHFAAATMASRLVLLLAAMGSAATYLAYLDPLAHRFKPKLFPTDYCSTTNPCRWMPLLKRVSEIENGCIFKLDCRN</sequence>
<dbReference type="EMBL" id="KQ976537">
    <property type="protein sequence ID" value="KYM81409.1"/>
    <property type="molecule type" value="Genomic_DNA"/>
</dbReference>
<name>A0A195BB41_9HYME</name>
<keyword evidence="1" id="KW-1133">Transmembrane helix</keyword>
<protein>
    <submittedName>
        <fullName evidence="2">Uncharacterized protein</fullName>
    </submittedName>
</protein>
<gene>
    <name evidence="2" type="ORF">ALC53_08177</name>
</gene>
<reference evidence="2 3" key="1">
    <citation type="submission" date="2015-09" db="EMBL/GenBank/DDBJ databases">
        <title>Atta colombica WGS genome.</title>
        <authorList>
            <person name="Nygaard S."/>
            <person name="Hu H."/>
            <person name="Boomsma J."/>
            <person name="Zhang G."/>
        </authorList>
    </citation>
    <scope>NUCLEOTIDE SEQUENCE [LARGE SCALE GENOMIC DNA]</scope>
    <source>
        <strain evidence="2">Treedump-2</strain>
        <tissue evidence="2">Whole body</tissue>
    </source>
</reference>
<keyword evidence="1" id="KW-0812">Transmembrane</keyword>
<keyword evidence="1" id="KW-0472">Membrane</keyword>
<evidence type="ECO:0000256" key="1">
    <source>
        <dbReference type="SAM" id="Phobius"/>
    </source>
</evidence>
<evidence type="ECO:0000313" key="3">
    <source>
        <dbReference type="Proteomes" id="UP000078540"/>
    </source>
</evidence>
<feature type="transmembrane region" description="Helical" evidence="1">
    <location>
        <begin position="101"/>
        <end position="122"/>
    </location>
</feature>
<evidence type="ECO:0000313" key="2">
    <source>
        <dbReference type="EMBL" id="KYM81409.1"/>
    </source>
</evidence>
<dbReference type="Proteomes" id="UP000078540">
    <property type="component" value="Unassembled WGS sequence"/>
</dbReference>
<keyword evidence="3" id="KW-1185">Reference proteome</keyword>
<proteinExistence type="predicted"/>
<dbReference type="AlphaFoldDB" id="A0A195BB41"/>